<accession>A0ABT8SIC9</accession>
<protein>
    <submittedName>
        <fullName evidence="1">Uncharacterized protein</fullName>
    </submittedName>
</protein>
<gene>
    <name evidence="1" type="ORF">Q0812_02460</name>
</gene>
<proteinExistence type="predicted"/>
<comment type="caution">
    <text evidence="1">The sequence shown here is derived from an EMBL/GenBank/DDBJ whole genome shotgun (WGS) entry which is preliminary data.</text>
</comment>
<evidence type="ECO:0000313" key="2">
    <source>
        <dbReference type="Proteomes" id="UP001169063"/>
    </source>
</evidence>
<dbReference type="EMBL" id="JAUKTR010000001">
    <property type="protein sequence ID" value="MDO1558294.1"/>
    <property type="molecule type" value="Genomic_DNA"/>
</dbReference>
<dbReference type="RefSeq" id="WP_302108714.1">
    <property type="nucleotide sequence ID" value="NZ_JAUKTR010000001.1"/>
</dbReference>
<reference evidence="1" key="1">
    <citation type="submission" date="2023-07" db="EMBL/GenBank/DDBJ databases">
        <title>Brevundimonas soil sp. nov., isolated from the soil of chemical plant.</title>
        <authorList>
            <person name="Wu N."/>
        </authorList>
    </citation>
    <scope>NUCLEOTIDE SEQUENCE</scope>
    <source>
        <strain evidence="1">XZ-24</strain>
    </source>
</reference>
<dbReference type="Proteomes" id="UP001169063">
    <property type="component" value="Unassembled WGS sequence"/>
</dbReference>
<sequence>MKAMTFDEAVHFWRRYAGQAVPARAWDAFADAEAVILTRHPQSLDEMGAILSVLAADCDARSDGLDRVALANLIAFTGVSSPRSLGAEDQAALTRVARMSAGRSSRSSR</sequence>
<organism evidence="1 2">
    <name type="scientific">Peiella sedimenti</name>
    <dbReference type="NCBI Taxonomy" id="3061083"/>
    <lineage>
        <taxon>Bacteria</taxon>
        <taxon>Pseudomonadati</taxon>
        <taxon>Pseudomonadota</taxon>
        <taxon>Alphaproteobacteria</taxon>
        <taxon>Caulobacterales</taxon>
        <taxon>Caulobacteraceae</taxon>
        <taxon>Peiella</taxon>
    </lineage>
</organism>
<keyword evidence="2" id="KW-1185">Reference proteome</keyword>
<name>A0ABT8SIC9_9CAUL</name>
<evidence type="ECO:0000313" key="1">
    <source>
        <dbReference type="EMBL" id="MDO1558294.1"/>
    </source>
</evidence>